<dbReference type="Proteomes" id="UP000011014">
    <property type="component" value="Unassembled WGS sequence"/>
</dbReference>
<reference evidence="1" key="1">
    <citation type="journal article" date="2010" name="Science">
        <title>Plasticity of animal genome architecture unmasked by rapid evolution of a pelagic tunicate.</title>
        <authorList>
            <person name="Denoeud F."/>
            <person name="Henriet S."/>
            <person name="Mungpakdee S."/>
            <person name="Aury J.M."/>
            <person name="Da Silva C."/>
            <person name="Brinkmann H."/>
            <person name="Mikhaleva J."/>
            <person name="Olsen L.C."/>
            <person name="Jubin C."/>
            <person name="Canestro C."/>
            <person name="Bouquet J.M."/>
            <person name="Danks G."/>
            <person name="Poulain J."/>
            <person name="Campsteijn C."/>
            <person name="Adamski M."/>
            <person name="Cross I."/>
            <person name="Yadetie F."/>
            <person name="Muffato M."/>
            <person name="Louis A."/>
            <person name="Butcher S."/>
            <person name="Tsagkogeorga G."/>
            <person name="Konrad A."/>
            <person name="Singh S."/>
            <person name="Jensen M.F."/>
            <person name="Cong E.H."/>
            <person name="Eikeseth-Otteraa H."/>
            <person name="Noel B."/>
            <person name="Anthouard V."/>
            <person name="Porcel B.M."/>
            <person name="Kachouri-Lafond R."/>
            <person name="Nishino A."/>
            <person name="Ugolini M."/>
            <person name="Chourrout P."/>
            <person name="Nishida H."/>
            <person name="Aasland R."/>
            <person name="Huzurbazar S."/>
            <person name="Westhof E."/>
            <person name="Delsuc F."/>
            <person name="Lehrach H."/>
            <person name="Reinhardt R."/>
            <person name="Weissenbach J."/>
            <person name="Roy S.W."/>
            <person name="Artiguenave F."/>
            <person name="Postlethwait J.H."/>
            <person name="Manak J.R."/>
            <person name="Thompson E.M."/>
            <person name="Jaillon O."/>
            <person name="Du Pasquier L."/>
            <person name="Boudinot P."/>
            <person name="Liberles D.A."/>
            <person name="Volff J.N."/>
            <person name="Philippe H."/>
            <person name="Lenhard B."/>
            <person name="Roest Crollius H."/>
            <person name="Wincker P."/>
            <person name="Chourrout D."/>
        </authorList>
    </citation>
    <scope>NUCLEOTIDE SEQUENCE [LARGE SCALE GENOMIC DNA]</scope>
</reference>
<accession>E4Y8Q6</accession>
<gene>
    <name evidence="1" type="ORF">GSOID_T00029235001</name>
</gene>
<name>E4Y8Q6_OIKDI</name>
<organism evidence="1">
    <name type="scientific">Oikopleura dioica</name>
    <name type="common">Tunicate</name>
    <dbReference type="NCBI Taxonomy" id="34765"/>
    <lineage>
        <taxon>Eukaryota</taxon>
        <taxon>Metazoa</taxon>
        <taxon>Chordata</taxon>
        <taxon>Tunicata</taxon>
        <taxon>Appendicularia</taxon>
        <taxon>Copelata</taxon>
        <taxon>Oikopleuridae</taxon>
        <taxon>Oikopleura</taxon>
    </lineage>
</organism>
<sequence length="309" mass="34880">MNGRPSGPAGMTPLLEVIHARTNRTATQDSTVVRFGASLVGNADTIRRSQTLPLFNDTDTPPETATLPNLTELLNATNLPQTMSQMLIEPDVAVDREFARAPFPTTRFVIAGRRTLVDGSESETTVYFSLHHLLEMDFYLPEFPAEFKYFTTGFVLVPKHEVDARRVFHANYGSASHPVVLTYHLRHLQFVRCLGRSLVSASCGTNFNIRLGYRPQIIFDISTKHDKGMKRLIGLTSTGFVEMLRDYLEILARSIYVYCRMGFLHSDPTILSRTADLDKHLDSILTELLTYDRFVQNVGFVCDPVNFQK</sequence>
<dbReference type="EMBL" id="FN654327">
    <property type="protein sequence ID" value="CBY32006.1"/>
    <property type="molecule type" value="Genomic_DNA"/>
</dbReference>
<protein>
    <submittedName>
        <fullName evidence="1">Uncharacterized protein</fullName>
    </submittedName>
</protein>
<proteinExistence type="predicted"/>
<dbReference type="AlphaFoldDB" id="E4Y8Q6"/>
<evidence type="ECO:0000313" key="1">
    <source>
        <dbReference type="EMBL" id="CBY32006.1"/>
    </source>
</evidence>